<evidence type="ECO:0000313" key="7">
    <source>
        <dbReference type="Proteomes" id="UP000249524"/>
    </source>
</evidence>
<dbReference type="Gene3D" id="2.60.120.10">
    <property type="entry name" value="Jelly Rolls"/>
    <property type="match status" value="1"/>
</dbReference>
<comment type="caution">
    <text evidence="6">The sequence shown here is derived from an EMBL/GenBank/DDBJ whole genome shotgun (WGS) entry which is preliminary data.</text>
</comment>
<dbReference type="PANTHER" id="PTHR24567">
    <property type="entry name" value="CRP FAMILY TRANSCRIPTIONAL REGULATORY PROTEIN"/>
    <property type="match status" value="1"/>
</dbReference>
<dbReference type="AlphaFoldDB" id="A0A328BC27"/>
<dbReference type="GO" id="GO:0005829">
    <property type="term" value="C:cytosol"/>
    <property type="evidence" value="ECO:0007669"/>
    <property type="project" value="TreeGrafter"/>
</dbReference>
<dbReference type="PROSITE" id="PS51063">
    <property type="entry name" value="HTH_CRP_2"/>
    <property type="match status" value="1"/>
</dbReference>
<dbReference type="InterPro" id="IPR036390">
    <property type="entry name" value="WH_DNA-bd_sf"/>
</dbReference>
<accession>A0A328BC27</accession>
<dbReference type="SUPFAM" id="SSF46785">
    <property type="entry name" value="Winged helix' DNA-binding domain"/>
    <property type="match status" value="1"/>
</dbReference>
<protein>
    <submittedName>
        <fullName evidence="6">Crp/Fnr family transcriptional regulator</fullName>
    </submittedName>
</protein>
<dbReference type="Pfam" id="PF13545">
    <property type="entry name" value="HTH_Crp_2"/>
    <property type="match status" value="1"/>
</dbReference>
<feature type="domain" description="Cyclic nucleotide-binding" evidence="4">
    <location>
        <begin position="12"/>
        <end position="108"/>
    </location>
</feature>
<dbReference type="Gene3D" id="1.10.10.10">
    <property type="entry name" value="Winged helix-like DNA-binding domain superfamily/Winged helix DNA-binding domain"/>
    <property type="match status" value="1"/>
</dbReference>
<dbReference type="PANTHER" id="PTHR24567:SF74">
    <property type="entry name" value="HTH-TYPE TRANSCRIPTIONAL REGULATOR ARCR"/>
    <property type="match status" value="1"/>
</dbReference>
<gene>
    <name evidence="6" type="ORF">DJ019_12725</name>
</gene>
<proteinExistence type="predicted"/>
<feature type="domain" description="HTH crp-type" evidence="5">
    <location>
        <begin position="146"/>
        <end position="212"/>
    </location>
</feature>
<keyword evidence="3" id="KW-0804">Transcription</keyword>
<keyword evidence="7" id="KW-1185">Reference proteome</keyword>
<evidence type="ECO:0000259" key="5">
    <source>
        <dbReference type="PROSITE" id="PS51063"/>
    </source>
</evidence>
<dbReference type="EMBL" id="QFYS01000005">
    <property type="protein sequence ID" value="RAK64872.1"/>
    <property type="molecule type" value="Genomic_DNA"/>
</dbReference>
<dbReference type="InterPro" id="IPR050397">
    <property type="entry name" value="Env_Response_Regulators"/>
</dbReference>
<evidence type="ECO:0000256" key="2">
    <source>
        <dbReference type="ARBA" id="ARBA00023125"/>
    </source>
</evidence>
<keyword evidence="2" id="KW-0238">DNA-binding</keyword>
<dbReference type="InterPro" id="IPR036388">
    <property type="entry name" value="WH-like_DNA-bd_sf"/>
</dbReference>
<evidence type="ECO:0000256" key="3">
    <source>
        <dbReference type="ARBA" id="ARBA00023163"/>
    </source>
</evidence>
<evidence type="ECO:0000313" key="6">
    <source>
        <dbReference type="EMBL" id="RAK64872.1"/>
    </source>
</evidence>
<dbReference type="PROSITE" id="PS50042">
    <property type="entry name" value="CNMP_BINDING_3"/>
    <property type="match status" value="1"/>
</dbReference>
<dbReference type="Pfam" id="PF00027">
    <property type="entry name" value="cNMP_binding"/>
    <property type="match status" value="1"/>
</dbReference>
<keyword evidence="1" id="KW-0805">Transcription regulation</keyword>
<dbReference type="GO" id="GO:0003700">
    <property type="term" value="F:DNA-binding transcription factor activity"/>
    <property type="evidence" value="ECO:0007669"/>
    <property type="project" value="TreeGrafter"/>
</dbReference>
<evidence type="ECO:0000256" key="1">
    <source>
        <dbReference type="ARBA" id="ARBA00023015"/>
    </source>
</evidence>
<dbReference type="SUPFAM" id="SSF51206">
    <property type="entry name" value="cAMP-binding domain-like"/>
    <property type="match status" value="1"/>
</dbReference>
<reference evidence="6 7" key="1">
    <citation type="submission" date="2018-05" db="EMBL/GenBank/DDBJ databases">
        <authorList>
            <person name="Lanie J.A."/>
            <person name="Ng W.-L."/>
            <person name="Kazmierczak K.M."/>
            <person name="Andrzejewski T.M."/>
            <person name="Davidsen T.M."/>
            <person name="Wayne K.J."/>
            <person name="Tettelin H."/>
            <person name="Glass J.I."/>
            <person name="Rusch D."/>
            <person name="Podicherti R."/>
            <person name="Tsui H.-C.T."/>
            <person name="Winkler M.E."/>
        </authorList>
    </citation>
    <scope>NUCLEOTIDE SEQUENCE [LARGE SCALE GENOMIC DNA]</scope>
    <source>
        <strain evidence="6 7">BUT-10</strain>
    </source>
</reference>
<dbReference type="InterPro" id="IPR014710">
    <property type="entry name" value="RmlC-like_jellyroll"/>
</dbReference>
<sequence length="251" mass="27676">MQRPVPALQNSLLDALPPADLARFAQHIVQVELDRGRLLYDPGDQIDHIYFPHDGVISLMTLMENGQAIESTTIGPEGALGLMAAVAPRQSLSRAIVQTPLRAARISAERLHEAWERSATLRHLVDRHTEALYGHAIQSVACNALHSVEARFCRWLLTCHDRISTDTVALTQEFLADMLGVQRTTVTAVARSLQAKGVIRYRRGVVDIIDRAGLQALTCECYGVIRDTYQRLLGPAAGGLNGRGERWINGQ</sequence>
<organism evidence="6 7">
    <name type="scientific">Phenylobacterium kunshanense</name>
    <dbReference type="NCBI Taxonomy" id="1445034"/>
    <lineage>
        <taxon>Bacteria</taxon>
        <taxon>Pseudomonadati</taxon>
        <taxon>Pseudomonadota</taxon>
        <taxon>Alphaproteobacteria</taxon>
        <taxon>Caulobacterales</taxon>
        <taxon>Caulobacteraceae</taxon>
        <taxon>Phenylobacterium</taxon>
    </lineage>
</organism>
<dbReference type="OrthoDB" id="7506088at2"/>
<evidence type="ECO:0000259" key="4">
    <source>
        <dbReference type="PROSITE" id="PS50042"/>
    </source>
</evidence>
<dbReference type="InterPro" id="IPR000595">
    <property type="entry name" value="cNMP-bd_dom"/>
</dbReference>
<dbReference type="InterPro" id="IPR012318">
    <property type="entry name" value="HTH_CRP"/>
</dbReference>
<dbReference type="CDD" id="cd00038">
    <property type="entry name" value="CAP_ED"/>
    <property type="match status" value="1"/>
</dbReference>
<dbReference type="SMART" id="SM00100">
    <property type="entry name" value="cNMP"/>
    <property type="match status" value="1"/>
</dbReference>
<name>A0A328BC27_9CAUL</name>
<dbReference type="Proteomes" id="UP000249524">
    <property type="component" value="Unassembled WGS sequence"/>
</dbReference>
<dbReference type="InterPro" id="IPR018490">
    <property type="entry name" value="cNMP-bd_dom_sf"/>
</dbReference>
<dbReference type="GO" id="GO:0003677">
    <property type="term" value="F:DNA binding"/>
    <property type="evidence" value="ECO:0007669"/>
    <property type="project" value="UniProtKB-KW"/>
</dbReference>